<evidence type="ECO:0000256" key="1">
    <source>
        <dbReference type="SAM" id="MobiDB-lite"/>
    </source>
</evidence>
<name>A0A067MVB1_BOTB1</name>
<proteinExistence type="predicted"/>
<evidence type="ECO:0000313" key="2">
    <source>
        <dbReference type="EMBL" id="KDQ19544.1"/>
    </source>
</evidence>
<feature type="compositionally biased region" description="Acidic residues" evidence="1">
    <location>
        <begin position="38"/>
        <end position="48"/>
    </location>
</feature>
<dbReference type="AlphaFoldDB" id="A0A067MVB1"/>
<dbReference type="EMBL" id="KL198019">
    <property type="protein sequence ID" value="KDQ19544.1"/>
    <property type="molecule type" value="Genomic_DNA"/>
</dbReference>
<organism evidence="2 3">
    <name type="scientific">Botryobasidium botryosum (strain FD-172 SS1)</name>
    <dbReference type="NCBI Taxonomy" id="930990"/>
    <lineage>
        <taxon>Eukaryota</taxon>
        <taxon>Fungi</taxon>
        <taxon>Dikarya</taxon>
        <taxon>Basidiomycota</taxon>
        <taxon>Agaricomycotina</taxon>
        <taxon>Agaricomycetes</taxon>
        <taxon>Cantharellales</taxon>
        <taxon>Botryobasidiaceae</taxon>
        <taxon>Botryobasidium</taxon>
    </lineage>
</organism>
<evidence type="ECO:0000313" key="3">
    <source>
        <dbReference type="Proteomes" id="UP000027195"/>
    </source>
</evidence>
<feature type="compositionally biased region" description="Acidic residues" evidence="1">
    <location>
        <begin position="71"/>
        <end position="81"/>
    </location>
</feature>
<keyword evidence="3" id="KW-1185">Reference proteome</keyword>
<dbReference type="InParanoid" id="A0A067MVB1"/>
<feature type="compositionally biased region" description="Polar residues" evidence="1">
    <location>
        <begin position="1"/>
        <end position="19"/>
    </location>
</feature>
<gene>
    <name evidence="2" type="ORF">BOTBODRAFT_170624</name>
</gene>
<dbReference type="HOGENOM" id="CLU_2249673_0_0_1"/>
<accession>A0A067MVB1</accession>
<reference evidence="3" key="1">
    <citation type="journal article" date="2014" name="Proc. Natl. Acad. Sci. U.S.A.">
        <title>Extensive sampling of basidiomycete genomes demonstrates inadequacy of the white-rot/brown-rot paradigm for wood decay fungi.</title>
        <authorList>
            <person name="Riley R."/>
            <person name="Salamov A.A."/>
            <person name="Brown D.W."/>
            <person name="Nagy L.G."/>
            <person name="Floudas D."/>
            <person name="Held B.W."/>
            <person name="Levasseur A."/>
            <person name="Lombard V."/>
            <person name="Morin E."/>
            <person name="Otillar R."/>
            <person name="Lindquist E.A."/>
            <person name="Sun H."/>
            <person name="LaButti K.M."/>
            <person name="Schmutz J."/>
            <person name="Jabbour D."/>
            <person name="Luo H."/>
            <person name="Baker S.E."/>
            <person name="Pisabarro A.G."/>
            <person name="Walton J.D."/>
            <person name="Blanchette R.A."/>
            <person name="Henrissat B."/>
            <person name="Martin F."/>
            <person name="Cullen D."/>
            <person name="Hibbett D.S."/>
            <person name="Grigoriev I.V."/>
        </authorList>
    </citation>
    <scope>NUCLEOTIDE SEQUENCE [LARGE SCALE GENOMIC DNA]</scope>
    <source>
        <strain evidence="3">FD-172 SS1</strain>
    </source>
</reference>
<feature type="compositionally biased region" description="Basic and acidic residues" evidence="1">
    <location>
        <begin position="86"/>
        <end position="104"/>
    </location>
</feature>
<sequence>MASTPDQVLLTTPVNTDNAMEQDEEMGEVQCNEIGKDQDEEMTGEDQDGAWSNQMDEDVDEQGPQQNNHNEEEDEEDEDESMWGQSDDHKMSSVLSELDRIDID</sequence>
<protein>
    <submittedName>
        <fullName evidence="2">Uncharacterized protein</fullName>
    </submittedName>
</protein>
<feature type="region of interest" description="Disordered" evidence="1">
    <location>
        <begin position="1"/>
        <end position="104"/>
    </location>
</feature>
<dbReference type="Proteomes" id="UP000027195">
    <property type="component" value="Unassembled WGS sequence"/>
</dbReference>